<evidence type="ECO:0000313" key="1">
    <source>
        <dbReference type="EMBL" id="EOH90580.1"/>
    </source>
</evidence>
<comment type="caution">
    <text evidence="1">The sequence shown here is derived from an EMBL/GenBank/DDBJ whole genome shotgun (WGS) entry which is preliminary data.</text>
</comment>
<organism evidence="1 2">
    <name type="scientific">Enterococcus asini ATCC 700915</name>
    <dbReference type="NCBI Taxonomy" id="1158606"/>
    <lineage>
        <taxon>Bacteria</taxon>
        <taxon>Bacillati</taxon>
        <taxon>Bacillota</taxon>
        <taxon>Bacilli</taxon>
        <taxon>Lactobacillales</taxon>
        <taxon>Enterococcaceae</taxon>
        <taxon>Enterococcus</taxon>
    </lineage>
</organism>
<accession>R2S4Y5</accession>
<reference evidence="1 2" key="1">
    <citation type="submission" date="2013-02" db="EMBL/GenBank/DDBJ databases">
        <title>The Genome Sequence of Enterococcus asini ATCC_700915.</title>
        <authorList>
            <consortium name="The Broad Institute Genome Sequencing Platform"/>
            <consortium name="The Broad Institute Genome Sequencing Center for Infectious Disease"/>
            <person name="Earl A.M."/>
            <person name="Gilmore M.S."/>
            <person name="Lebreton F."/>
            <person name="Walker B."/>
            <person name="Young S.K."/>
            <person name="Zeng Q."/>
            <person name="Gargeya S."/>
            <person name="Fitzgerald M."/>
            <person name="Haas B."/>
            <person name="Abouelleil A."/>
            <person name="Alvarado L."/>
            <person name="Arachchi H.M."/>
            <person name="Berlin A.M."/>
            <person name="Chapman S.B."/>
            <person name="Dewar J."/>
            <person name="Goldberg J."/>
            <person name="Griggs A."/>
            <person name="Gujja S."/>
            <person name="Hansen M."/>
            <person name="Howarth C."/>
            <person name="Imamovic A."/>
            <person name="Larimer J."/>
            <person name="McCowan C."/>
            <person name="Murphy C."/>
            <person name="Neiman D."/>
            <person name="Pearson M."/>
            <person name="Priest M."/>
            <person name="Roberts A."/>
            <person name="Saif S."/>
            <person name="Shea T."/>
            <person name="Sisk P."/>
            <person name="Sykes S."/>
            <person name="Wortman J."/>
            <person name="Nusbaum C."/>
            <person name="Birren B."/>
        </authorList>
    </citation>
    <scope>NUCLEOTIDE SEQUENCE [LARGE SCALE GENOMIC DNA]</scope>
    <source>
        <strain evidence="1 2">ATCC 700915</strain>
    </source>
</reference>
<keyword evidence="2" id="KW-1185">Reference proteome</keyword>
<evidence type="ECO:0000313" key="2">
    <source>
        <dbReference type="Proteomes" id="UP000013777"/>
    </source>
</evidence>
<dbReference type="STRING" id="57732.RU94_GL000197"/>
<dbReference type="Proteomes" id="UP000013777">
    <property type="component" value="Unassembled WGS sequence"/>
</dbReference>
<name>R2S4Y5_9ENTE</name>
<gene>
    <name evidence="1" type="ORF">UAS_00308</name>
</gene>
<dbReference type="EMBL" id="AJAP01000004">
    <property type="protein sequence ID" value="EOH90580.1"/>
    <property type="molecule type" value="Genomic_DNA"/>
</dbReference>
<dbReference type="PATRIC" id="fig|1158606.3.peg.294"/>
<dbReference type="HOGENOM" id="CLU_3373541_0_0_9"/>
<protein>
    <submittedName>
        <fullName evidence="1">Uncharacterized protein</fullName>
    </submittedName>
</protein>
<sequence>MDDFDDLFGFDSAFEDDLEDDARLVMDEDDFEEE</sequence>
<dbReference type="AlphaFoldDB" id="R2S4Y5"/>
<proteinExistence type="predicted"/>